<dbReference type="EMBL" id="JAPMOU010000023">
    <property type="protein sequence ID" value="MDE1463668.1"/>
    <property type="molecule type" value="Genomic_DNA"/>
</dbReference>
<sequence>MANHSFTHEKRLIPRHHLTEYLTVYNGYTDRAMGSIGNISTHGMMLISELPIMTGAEYQLLIKLPNNAGVIDFIAVCLWCKADVDQRYFDSGFEIIHTHRGIEDIVESLKHYFSFKD</sequence>
<evidence type="ECO:0000313" key="3">
    <source>
        <dbReference type="Proteomes" id="UP001528823"/>
    </source>
</evidence>
<dbReference type="Proteomes" id="UP001528823">
    <property type="component" value="Unassembled WGS sequence"/>
</dbReference>
<dbReference type="RefSeq" id="WP_274690002.1">
    <property type="nucleotide sequence ID" value="NZ_JAPMOU010000023.1"/>
</dbReference>
<name>A0ABT5UBD2_9GAMM</name>
<organism evidence="2 3">
    <name type="scientific">Spartinivicinus poritis</name>
    <dbReference type="NCBI Taxonomy" id="2994640"/>
    <lineage>
        <taxon>Bacteria</taxon>
        <taxon>Pseudomonadati</taxon>
        <taxon>Pseudomonadota</taxon>
        <taxon>Gammaproteobacteria</taxon>
        <taxon>Oceanospirillales</taxon>
        <taxon>Zooshikellaceae</taxon>
        <taxon>Spartinivicinus</taxon>
    </lineage>
</organism>
<dbReference type="InterPro" id="IPR009875">
    <property type="entry name" value="PilZ_domain"/>
</dbReference>
<comment type="caution">
    <text evidence="2">The sequence shown here is derived from an EMBL/GenBank/DDBJ whole genome shotgun (WGS) entry which is preliminary data.</text>
</comment>
<dbReference type="Pfam" id="PF07238">
    <property type="entry name" value="PilZ"/>
    <property type="match status" value="1"/>
</dbReference>
<proteinExistence type="predicted"/>
<keyword evidence="3" id="KW-1185">Reference proteome</keyword>
<protein>
    <submittedName>
        <fullName evidence="2">PilZ domain-containing protein</fullName>
    </submittedName>
</protein>
<reference evidence="2 3" key="1">
    <citation type="submission" date="2022-11" db="EMBL/GenBank/DDBJ databases">
        <title>Spartinivicinus poritis sp. nov., isolated from scleractinian coral Porites lutea.</title>
        <authorList>
            <person name="Zhang G."/>
            <person name="Cai L."/>
            <person name="Wei Q."/>
        </authorList>
    </citation>
    <scope>NUCLEOTIDE SEQUENCE [LARGE SCALE GENOMIC DNA]</scope>
    <source>
        <strain evidence="2 3">A2-2</strain>
    </source>
</reference>
<feature type="domain" description="PilZ" evidence="1">
    <location>
        <begin position="11"/>
        <end position="98"/>
    </location>
</feature>
<accession>A0ABT5UBD2</accession>
<evidence type="ECO:0000259" key="1">
    <source>
        <dbReference type="Pfam" id="PF07238"/>
    </source>
</evidence>
<gene>
    <name evidence="2" type="ORF">ORQ98_17070</name>
</gene>
<evidence type="ECO:0000313" key="2">
    <source>
        <dbReference type="EMBL" id="MDE1463668.1"/>
    </source>
</evidence>